<feature type="compositionally biased region" description="Basic and acidic residues" evidence="3">
    <location>
        <begin position="281"/>
        <end position="293"/>
    </location>
</feature>
<dbReference type="EMBL" id="NWUJ01000015">
    <property type="protein sequence ID" value="PFH31423.1"/>
    <property type="molecule type" value="Genomic_DNA"/>
</dbReference>
<dbReference type="KEGG" id="bbes:BESB_028580"/>
<dbReference type="InterPro" id="IPR001611">
    <property type="entry name" value="Leu-rich_rpt"/>
</dbReference>
<dbReference type="Gene3D" id="3.80.10.10">
    <property type="entry name" value="Ribonuclease Inhibitor"/>
    <property type="match status" value="2"/>
</dbReference>
<dbReference type="STRING" id="94643.A0A2A9M708"/>
<name>A0A2A9M708_BESBE</name>
<dbReference type="VEuPathDB" id="ToxoDB:BESB_028580"/>
<evidence type="ECO:0000256" key="1">
    <source>
        <dbReference type="ARBA" id="ARBA00022614"/>
    </source>
</evidence>
<keyword evidence="5" id="KW-1185">Reference proteome</keyword>
<dbReference type="PROSITE" id="PS51450">
    <property type="entry name" value="LRR"/>
    <property type="match status" value="2"/>
</dbReference>
<comment type="caution">
    <text evidence="4">The sequence shown here is derived from an EMBL/GenBank/DDBJ whole genome shotgun (WGS) entry which is preliminary data.</text>
</comment>
<evidence type="ECO:0000256" key="2">
    <source>
        <dbReference type="ARBA" id="ARBA00022737"/>
    </source>
</evidence>
<sequence>MAKTRKGKKKHDSATTDHAVLTGDVLNSSLSDVARTVDGSGYAFVRLNCAGKSITKIPEEIAAYVHLRYIDISDNHIEDIVPLTTLPHVLALNAARNNITDVSYLADTTCLPSCVVLNLSFNSIYELHSIGLPRLAKLTLDGNPLASLESVDKLPKSLTHLSLKDTHLRTISQFPPLPKLVYLSVSNCPIDSITDVSMLAALEILDISGIRLGNLGLLETLVTLPMLRELTILPVDHEMPDDNFRQEILVVLRKLQRLNGIDVTAEEKRRAKALKVQRKKERQEAVKHERLQEETNGEAAYNPEDGSISGTAPVQDIFVEDA</sequence>
<protein>
    <submittedName>
        <fullName evidence="4">Leucine rich repeat-containing protein</fullName>
    </submittedName>
</protein>
<dbReference type="PANTHER" id="PTHR46652">
    <property type="entry name" value="LEUCINE-RICH REPEAT AND IQ DOMAIN-CONTAINING PROTEIN 1-RELATED"/>
    <property type="match status" value="1"/>
</dbReference>
<dbReference type="PANTHER" id="PTHR46652:SF3">
    <property type="entry name" value="LEUCINE-RICH REPEAT-CONTAINING PROTEIN 9"/>
    <property type="match status" value="1"/>
</dbReference>
<dbReference type="RefSeq" id="XP_029215432.1">
    <property type="nucleotide sequence ID" value="XM_029361532.1"/>
</dbReference>
<evidence type="ECO:0000256" key="3">
    <source>
        <dbReference type="SAM" id="MobiDB-lite"/>
    </source>
</evidence>
<dbReference type="SUPFAM" id="SSF52058">
    <property type="entry name" value="L domain-like"/>
    <property type="match status" value="1"/>
</dbReference>
<dbReference type="GeneID" id="40307910"/>
<feature type="region of interest" description="Disordered" evidence="3">
    <location>
        <begin position="277"/>
        <end position="322"/>
    </location>
</feature>
<dbReference type="OrthoDB" id="271226at2759"/>
<reference evidence="4 5" key="1">
    <citation type="submission" date="2017-09" db="EMBL/GenBank/DDBJ databases">
        <title>Genome sequencing of Besnoitia besnoiti strain Bb-Ger1.</title>
        <authorList>
            <person name="Schares G."/>
            <person name="Venepally P."/>
            <person name="Lorenzi H.A."/>
        </authorList>
    </citation>
    <scope>NUCLEOTIDE SEQUENCE [LARGE SCALE GENOMIC DNA]</scope>
    <source>
        <strain evidence="4 5">Bb-Ger1</strain>
    </source>
</reference>
<keyword evidence="2" id="KW-0677">Repeat</keyword>
<evidence type="ECO:0000313" key="5">
    <source>
        <dbReference type="Proteomes" id="UP000224006"/>
    </source>
</evidence>
<dbReference type="InterPro" id="IPR032675">
    <property type="entry name" value="LRR_dom_sf"/>
</dbReference>
<dbReference type="InterPro" id="IPR050836">
    <property type="entry name" value="SDS22/Internalin_LRR"/>
</dbReference>
<accession>A0A2A9M708</accession>
<keyword evidence="1" id="KW-0433">Leucine-rich repeat</keyword>
<dbReference type="Proteomes" id="UP000224006">
    <property type="component" value="Unassembled WGS sequence"/>
</dbReference>
<gene>
    <name evidence="4" type="ORF">BESB_028580</name>
</gene>
<evidence type="ECO:0000313" key="4">
    <source>
        <dbReference type="EMBL" id="PFH31423.1"/>
    </source>
</evidence>
<proteinExistence type="predicted"/>
<organism evidence="4 5">
    <name type="scientific">Besnoitia besnoiti</name>
    <name type="common">Apicomplexan protozoan</name>
    <dbReference type="NCBI Taxonomy" id="94643"/>
    <lineage>
        <taxon>Eukaryota</taxon>
        <taxon>Sar</taxon>
        <taxon>Alveolata</taxon>
        <taxon>Apicomplexa</taxon>
        <taxon>Conoidasida</taxon>
        <taxon>Coccidia</taxon>
        <taxon>Eucoccidiorida</taxon>
        <taxon>Eimeriorina</taxon>
        <taxon>Sarcocystidae</taxon>
        <taxon>Besnoitia</taxon>
    </lineage>
</organism>
<dbReference type="AlphaFoldDB" id="A0A2A9M708"/>